<sequence>MSMDLPAPQQLPVTAQWCLEDRRCIALEVARTPKQQQIGLMQRPALPPLRGMWFPFDRPRLLSFWMLNTLAPLDMLFLRDNRVMAIAADVPVCPKLPCPSYGPADPSDGVVELRAGEARRLGIRPGDQVQIETISY</sequence>
<gene>
    <name evidence="1" type="ordered locus">SYNW1597</name>
</gene>
<protein>
    <recommendedName>
        <fullName evidence="3">DUF192 domain-containing protein</fullName>
    </recommendedName>
</protein>
<dbReference type="STRING" id="84588.SYNW1597"/>
<accession>Q7U5U6</accession>
<name>Q7U5U6_PARMW</name>
<dbReference type="HOGENOM" id="CLU_097039_2_0_3"/>
<evidence type="ECO:0000313" key="1">
    <source>
        <dbReference type="EMBL" id="CAE08112.1"/>
    </source>
</evidence>
<dbReference type="Proteomes" id="UP000001422">
    <property type="component" value="Chromosome"/>
</dbReference>
<dbReference type="eggNOG" id="COG1430">
    <property type="taxonomic scope" value="Bacteria"/>
</dbReference>
<keyword evidence="2" id="KW-1185">Reference proteome</keyword>
<dbReference type="KEGG" id="syw:SYNW1597"/>
<dbReference type="EMBL" id="BX569693">
    <property type="protein sequence ID" value="CAE08112.1"/>
    <property type="molecule type" value="Genomic_DNA"/>
</dbReference>
<organism evidence="1 2">
    <name type="scientific">Parasynechococcus marenigrum (strain WH8102)</name>
    <dbReference type="NCBI Taxonomy" id="84588"/>
    <lineage>
        <taxon>Bacteria</taxon>
        <taxon>Bacillati</taxon>
        <taxon>Cyanobacteriota</taxon>
        <taxon>Cyanophyceae</taxon>
        <taxon>Synechococcales</taxon>
        <taxon>Prochlorococcaceae</taxon>
        <taxon>Parasynechococcus</taxon>
        <taxon>Parasynechococcus marenigrum</taxon>
    </lineage>
</organism>
<evidence type="ECO:0008006" key="3">
    <source>
        <dbReference type="Google" id="ProtNLM"/>
    </source>
</evidence>
<dbReference type="Pfam" id="PF02643">
    <property type="entry name" value="DUF192"/>
    <property type="match status" value="1"/>
</dbReference>
<dbReference type="PANTHER" id="PTHR37953">
    <property type="entry name" value="UPF0127 PROTEIN MJ1496"/>
    <property type="match status" value="1"/>
</dbReference>
<dbReference type="PANTHER" id="PTHR37953:SF1">
    <property type="entry name" value="UPF0127 PROTEIN MJ1496"/>
    <property type="match status" value="1"/>
</dbReference>
<reference evidence="1 2" key="1">
    <citation type="journal article" date="2003" name="Nature">
        <title>The genome of a motile marine Synechococcus.</title>
        <authorList>
            <person name="Palenik B."/>
            <person name="Brahamsha B."/>
            <person name="Larimer F."/>
            <person name="Land M."/>
            <person name="Hauser L."/>
            <person name="Chain P."/>
            <person name="Lamerdin J."/>
            <person name="Regala W."/>
            <person name="Allen E.A."/>
            <person name="McCarren J."/>
            <person name="Paulsen I."/>
            <person name="Dufresne A."/>
            <person name="Partensky F."/>
            <person name="Webb E."/>
            <person name="Waterbury J."/>
        </authorList>
    </citation>
    <scope>NUCLEOTIDE SEQUENCE [LARGE SCALE GENOMIC DNA]</scope>
    <source>
        <strain evidence="1 2">WH8102</strain>
    </source>
</reference>
<proteinExistence type="predicted"/>
<dbReference type="AlphaFoldDB" id="Q7U5U6"/>
<dbReference type="Gene3D" id="2.60.120.1140">
    <property type="entry name" value="Protein of unknown function DUF192"/>
    <property type="match status" value="1"/>
</dbReference>
<dbReference type="InterPro" id="IPR038695">
    <property type="entry name" value="Saro_0823-like_sf"/>
</dbReference>
<evidence type="ECO:0000313" key="2">
    <source>
        <dbReference type="Proteomes" id="UP000001422"/>
    </source>
</evidence>
<dbReference type="InterPro" id="IPR003795">
    <property type="entry name" value="DUF192"/>
</dbReference>